<dbReference type="OrthoDB" id="6159439at2759"/>
<keyword evidence="2" id="KW-0217">Developmental protein</keyword>
<dbReference type="InterPro" id="IPR046327">
    <property type="entry name" value="HXA1/B1/D1"/>
</dbReference>
<dbReference type="PANTHER" id="PTHR45946:SF4">
    <property type="entry name" value="HOMEOBOX PROTEIN ROUGH-RELATED"/>
    <property type="match status" value="1"/>
</dbReference>
<evidence type="ECO:0000313" key="4">
    <source>
        <dbReference type="Proteomes" id="UP000801492"/>
    </source>
</evidence>
<organism evidence="3 4">
    <name type="scientific">Ignelater luminosus</name>
    <name type="common">Cucubano</name>
    <name type="synonym">Pyrophorus luminosus</name>
    <dbReference type="NCBI Taxonomy" id="2038154"/>
    <lineage>
        <taxon>Eukaryota</taxon>
        <taxon>Metazoa</taxon>
        <taxon>Ecdysozoa</taxon>
        <taxon>Arthropoda</taxon>
        <taxon>Hexapoda</taxon>
        <taxon>Insecta</taxon>
        <taxon>Pterygota</taxon>
        <taxon>Neoptera</taxon>
        <taxon>Endopterygota</taxon>
        <taxon>Coleoptera</taxon>
        <taxon>Polyphaga</taxon>
        <taxon>Elateriformia</taxon>
        <taxon>Elateroidea</taxon>
        <taxon>Elateridae</taxon>
        <taxon>Agrypninae</taxon>
        <taxon>Pyrophorini</taxon>
        <taxon>Ignelater</taxon>
    </lineage>
</organism>
<dbReference type="GO" id="GO:0000981">
    <property type="term" value="F:DNA-binding transcription factor activity, RNA polymerase II-specific"/>
    <property type="evidence" value="ECO:0007669"/>
    <property type="project" value="TreeGrafter"/>
</dbReference>
<sequence length="258" mass="29577">MMMMDIGMYGHGHHNQHGGAYNPSESNFYGYAGDTYSQNHGSEHQLSTSHYATSAYNYEEPSYICTTSSSAETPPSPQDLNYYHHQSHHQSLQQETQIINTESGLSYTNLDYANSTGCTNASYPNSNQQNLYSSDVYQRTQSEVMVRHHDNLPDSHQSHHFYHHDTKYHPLHIDNENYSHSHSHLVLQNTSCAEYQHHLRYKEEGIPSPEPEHSHHRAVHTMQHLSSAVPQHAPAIPTYKWMQVKRNVPKPQGKICVN</sequence>
<gene>
    <name evidence="3" type="ORF">ILUMI_21700</name>
</gene>
<accession>A0A8K0CIG0</accession>
<name>A0A8K0CIG0_IGNLU</name>
<dbReference type="EMBL" id="VTPC01090166">
    <property type="protein sequence ID" value="KAF2884470.1"/>
    <property type="molecule type" value="Genomic_DNA"/>
</dbReference>
<comment type="caution">
    <text evidence="3">The sequence shown here is derived from an EMBL/GenBank/DDBJ whole genome shotgun (WGS) entry which is preliminary data.</text>
</comment>
<dbReference type="GO" id="GO:0000978">
    <property type="term" value="F:RNA polymerase II cis-regulatory region sequence-specific DNA binding"/>
    <property type="evidence" value="ECO:0007669"/>
    <property type="project" value="TreeGrafter"/>
</dbReference>
<evidence type="ECO:0000256" key="2">
    <source>
        <dbReference type="ARBA" id="ARBA00022473"/>
    </source>
</evidence>
<dbReference type="PANTHER" id="PTHR45946">
    <property type="entry name" value="HOMEOBOX PROTEIN ROUGH-RELATED"/>
    <property type="match status" value="1"/>
</dbReference>
<dbReference type="GO" id="GO:0005634">
    <property type="term" value="C:nucleus"/>
    <property type="evidence" value="ECO:0007669"/>
    <property type="project" value="UniProtKB-SubCell"/>
</dbReference>
<proteinExistence type="predicted"/>
<evidence type="ECO:0000313" key="3">
    <source>
        <dbReference type="EMBL" id="KAF2884470.1"/>
    </source>
</evidence>
<comment type="subcellular location">
    <subcellularLocation>
        <location evidence="1">Nucleus</location>
    </subcellularLocation>
</comment>
<reference evidence="3" key="1">
    <citation type="submission" date="2019-08" db="EMBL/GenBank/DDBJ databases">
        <title>The genome of the North American firefly Photinus pyralis.</title>
        <authorList>
            <consortium name="Photinus pyralis genome working group"/>
            <person name="Fallon T.R."/>
            <person name="Sander Lower S.E."/>
            <person name="Weng J.-K."/>
        </authorList>
    </citation>
    <scope>NUCLEOTIDE SEQUENCE</scope>
    <source>
        <strain evidence="3">TRF0915ILg1</strain>
        <tissue evidence="3">Whole body</tissue>
    </source>
</reference>
<evidence type="ECO:0000256" key="1">
    <source>
        <dbReference type="ARBA" id="ARBA00004123"/>
    </source>
</evidence>
<dbReference type="Proteomes" id="UP000801492">
    <property type="component" value="Unassembled WGS sequence"/>
</dbReference>
<dbReference type="AlphaFoldDB" id="A0A8K0CIG0"/>
<keyword evidence="4" id="KW-1185">Reference proteome</keyword>
<protein>
    <submittedName>
        <fullName evidence="3">Uncharacterized protein</fullName>
    </submittedName>
</protein>